<proteinExistence type="predicted"/>
<dbReference type="SUPFAM" id="SSF54593">
    <property type="entry name" value="Glyoxalase/Bleomycin resistance protein/Dihydroxybiphenyl dioxygenase"/>
    <property type="match status" value="1"/>
</dbReference>
<gene>
    <name evidence="2" type="ORF">GCM10008013_28170</name>
</gene>
<dbReference type="Pfam" id="PF00903">
    <property type="entry name" value="Glyoxalase"/>
    <property type="match status" value="1"/>
</dbReference>
<accession>A0ABQ1YJN9</accession>
<dbReference type="InterPro" id="IPR004360">
    <property type="entry name" value="Glyas_Fos-R_dOase_dom"/>
</dbReference>
<evidence type="ECO:0000313" key="3">
    <source>
        <dbReference type="Proteomes" id="UP000659344"/>
    </source>
</evidence>
<dbReference type="PROSITE" id="PS51819">
    <property type="entry name" value="VOC"/>
    <property type="match status" value="1"/>
</dbReference>
<dbReference type="InterPro" id="IPR029068">
    <property type="entry name" value="Glyas_Bleomycin-R_OHBP_Dase"/>
</dbReference>
<evidence type="ECO:0000259" key="1">
    <source>
        <dbReference type="PROSITE" id="PS51819"/>
    </source>
</evidence>
<dbReference type="Gene3D" id="3.10.180.10">
    <property type="entry name" value="2,3-Dihydroxybiphenyl 1,2-Dioxygenase, domain 1"/>
    <property type="match status" value="1"/>
</dbReference>
<dbReference type="EMBL" id="BMFT01000001">
    <property type="protein sequence ID" value="GGH26996.1"/>
    <property type="molecule type" value="Genomic_DNA"/>
</dbReference>
<evidence type="ECO:0000313" key="2">
    <source>
        <dbReference type="EMBL" id="GGH26996.1"/>
    </source>
</evidence>
<dbReference type="InterPro" id="IPR037523">
    <property type="entry name" value="VOC_core"/>
</dbReference>
<reference evidence="3" key="1">
    <citation type="journal article" date="2019" name="Int. J. Syst. Evol. Microbiol.">
        <title>The Global Catalogue of Microorganisms (GCM) 10K type strain sequencing project: providing services to taxonomists for standard genome sequencing and annotation.</title>
        <authorList>
            <consortium name="The Broad Institute Genomics Platform"/>
            <consortium name="The Broad Institute Genome Sequencing Center for Infectious Disease"/>
            <person name="Wu L."/>
            <person name="Ma J."/>
        </authorList>
    </citation>
    <scope>NUCLEOTIDE SEQUENCE [LARGE SCALE GENOMIC DNA]</scope>
    <source>
        <strain evidence="3">CGMCC 1.12769</strain>
    </source>
</reference>
<organism evidence="2 3">
    <name type="scientific">Paenibacillus segetis</name>
    <dbReference type="NCBI Taxonomy" id="1325360"/>
    <lineage>
        <taxon>Bacteria</taxon>
        <taxon>Bacillati</taxon>
        <taxon>Bacillota</taxon>
        <taxon>Bacilli</taxon>
        <taxon>Bacillales</taxon>
        <taxon>Paenibacillaceae</taxon>
        <taxon>Paenibacillus</taxon>
    </lineage>
</organism>
<protein>
    <recommendedName>
        <fullName evidence="1">VOC domain-containing protein</fullName>
    </recommendedName>
</protein>
<keyword evidence="3" id="KW-1185">Reference proteome</keyword>
<feature type="domain" description="VOC" evidence="1">
    <location>
        <begin position="19"/>
        <end position="139"/>
    </location>
</feature>
<name>A0ABQ1YJN9_9BACL</name>
<dbReference type="Proteomes" id="UP000659344">
    <property type="component" value="Unassembled WGS sequence"/>
</dbReference>
<comment type="caution">
    <text evidence="2">The sequence shown here is derived from an EMBL/GenBank/DDBJ whole genome shotgun (WGS) entry which is preliminary data.</text>
</comment>
<sequence>MNSSEQIIIEMKVYIMNQGFSHCLQIFPTPDIQKTAQFYENIGFKVVYYLESAEPHACLYRDSIEIVLTKSQHDVITPNRISHGYGYDAYFIAYEQKEIEKEIANLGIKIVRPLSTTDYNNHEFVFEDIDGRWIAVGNKLS</sequence>